<dbReference type="Proteomes" id="UP000799291">
    <property type="component" value="Unassembled WGS sequence"/>
</dbReference>
<evidence type="ECO:0000313" key="1">
    <source>
        <dbReference type="EMBL" id="KAF2681149.1"/>
    </source>
</evidence>
<dbReference type="AlphaFoldDB" id="A0A6G1ITE8"/>
<protein>
    <submittedName>
        <fullName evidence="1">Uncharacterized protein</fullName>
    </submittedName>
</protein>
<reference evidence="1" key="1">
    <citation type="journal article" date="2020" name="Stud. Mycol.">
        <title>101 Dothideomycetes genomes: a test case for predicting lifestyles and emergence of pathogens.</title>
        <authorList>
            <person name="Haridas S."/>
            <person name="Albert R."/>
            <person name="Binder M."/>
            <person name="Bloem J."/>
            <person name="Labutti K."/>
            <person name="Salamov A."/>
            <person name="Andreopoulos B."/>
            <person name="Baker S."/>
            <person name="Barry K."/>
            <person name="Bills G."/>
            <person name="Bluhm B."/>
            <person name="Cannon C."/>
            <person name="Castanera R."/>
            <person name="Culley D."/>
            <person name="Daum C."/>
            <person name="Ezra D."/>
            <person name="Gonzalez J."/>
            <person name="Henrissat B."/>
            <person name="Kuo A."/>
            <person name="Liang C."/>
            <person name="Lipzen A."/>
            <person name="Lutzoni F."/>
            <person name="Magnuson J."/>
            <person name="Mondo S."/>
            <person name="Nolan M."/>
            <person name="Ohm R."/>
            <person name="Pangilinan J."/>
            <person name="Park H.-J."/>
            <person name="Ramirez L."/>
            <person name="Alfaro M."/>
            <person name="Sun H."/>
            <person name="Tritt A."/>
            <person name="Yoshinaga Y."/>
            <person name="Zwiers L.-H."/>
            <person name="Turgeon B."/>
            <person name="Goodwin S."/>
            <person name="Spatafora J."/>
            <person name="Crous P."/>
            <person name="Grigoriev I."/>
        </authorList>
    </citation>
    <scope>NUCLEOTIDE SEQUENCE</scope>
    <source>
        <strain evidence="1">CBS 122367</strain>
    </source>
</reference>
<sequence length="90" mass="9734">MLLSNSSGTRHLVQRIRFPGIISNDSPRSPRGRKTIPFWIHRTTHIATATTLFQVSASGPSFLCIGSYSGIGMLLATFALCAVSSWPASQ</sequence>
<keyword evidence="2" id="KW-1185">Reference proteome</keyword>
<name>A0A6G1ITE8_9PLEO</name>
<evidence type="ECO:0000313" key="2">
    <source>
        <dbReference type="Proteomes" id="UP000799291"/>
    </source>
</evidence>
<gene>
    <name evidence="1" type="ORF">K458DRAFT_86858</name>
</gene>
<accession>A0A6G1ITE8</accession>
<organism evidence="1 2">
    <name type="scientific">Lentithecium fluviatile CBS 122367</name>
    <dbReference type="NCBI Taxonomy" id="1168545"/>
    <lineage>
        <taxon>Eukaryota</taxon>
        <taxon>Fungi</taxon>
        <taxon>Dikarya</taxon>
        <taxon>Ascomycota</taxon>
        <taxon>Pezizomycotina</taxon>
        <taxon>Dothideomycetes</taxon>
        <taxon>Pleosporomycetidae</taxon>
        <taxon>Pleosporales</taxon>
        <taxon>Massarineae</taxon>
        <taxon>Lentitheciaceae</taxon>
        <taxon>Lentithecium</taxon>
    </lineage>
</organism>
<proteinExistence type="predicted"/>
<dbReference type="EMBL" id="MU005593">
    <property type="protein sequence ID" value="KAF2681149.1"/>
    <property type="molecule type" value="Genomic_DNA"/>
</dbReference>